<proteinExistence type="predicted"/>
<keyword evidence="1" id="KW-0812">Transmembrane</keyword>
<dbReference type="EMBL" id="KZ149937">
    <property type="protein sequence ID" value="PZC77058.1"/>
    <property type="molecule type" value="Genomic_DNA"/>
</dbReference>
<feature type="transmembrane region" description="Helical" evidence="1">
    <location>
        <begin position="147"/>
        <end position="170"/>
    </location>
</feature>
<keyword evidence="3" id="KW-1185">Reference proteome</keyword>
<accession>A0A2W1BQ07</accession>
<keyword evidence="1" id="KW-0472">Membrane</keyword>
<evidence type="ECO:0008006" key="4">
    <source>
        <dbReference type="Google" id="ProtNLM"/>
    </source>
</evidence>
<protein>
    <recommendedName>
        <fullName evidence="4">Gustatory receptor</fullName>
    </recommendedName>
</protein>
<reference evidence="2 3" key="1">
    <citation type="journal article" date="2017" name="BMC Biol.">
        <title>Genomic innovations, transcriptional plasticity and gene loss underlying the evolution and divergence of two highly polyphagous and invasive Helicoverpa pest species.</title>
        <authorList>
            <person name="Pearce S.L."/>
            <person name="Clarke D.F."/>
            <person name="East P.D."/>
            <person name="Elfekih S."/>
            <person name="Gordon K.H."/>
            <person name="Jermiin L.S."/>
            <person name="McGaughran A."/>
            <person name="Oakeshott J.G."/>
            <person name="Papanikolaou A."/>
            <person name="Perera O.P."/>
            <person name="Rane R.V."/>
            <person name="Richards S."/>
            <person name="Tay W.T."/>
            <person name="Walsh T.K."/>
            <person name="Anderson A."/>
            <person name="Anderson C.J."/>
            <person name="Asgari S."/>
            <person name="Board P.G."/>
            <person name="Bretschneider A."/>
            <person name="Campbell P.M."/>
            <person name="Chertemps T."/>
            <person name="Christeller J.T."/>
            <person name="Coppin C.W."/>
            <person name="Downes S.J."/>
            <person name="Duan G."/>
            <person name="Farnsworth C.A."/>
            <person name="Good R.T."/>
            <person name="Han L.B."/>
            <person name="Han Y.C."/>
            <person name="Hatje K."/>
            <person name="Horne I."/>
            <person name="Huang Y.P."/>
            <person name="Hughes D.S."/>
            <person name="Jacquin-Joly E."/>
            <person name="James W."/>
            <person name="Jhangiani S."/>
            <person name="Kollmar M."/>
            <person name="Kuwar S.S."/>
            <person name="Li S."/>
            <person name="Liu N.Y."/>
            <person name="Maibeche M.T."/>
            <person name="Miller J.R."/>
            <person name="Montagne N."/>
            <person name="Perry T."/>
            <person name="Qu J."/>
            <person name="Song S.V."/>
            <person name="Sutton G.G."/>
            <person name="Vogel H."/>
            <person name="Walenz B.P."/>
            <person name="Xu W."/>
            <person name="Zhang H.J."/>
            <person name="Zou Z."/>
            <person name="Batterham P."/>
            <person name="Edwards O.R."/>
            <person name="Feyereisen R."/>
            <person name="Gibbs R.A."/>
            <person name="Heckel D.G."/>
            <person name="McGrath A."/>
            <person name="Robin C."/>
            <person name="Scherer S.E."/>
            <person name="Worley K.C."/>
            <person name="Wu Y.D."/>
        </authorList>
    </citation>
    <scope>NUCLEOTIDE SEQUENCE [LARGE SCALE GENOMIC DNA]</scope>
    <source>
        <strain evidence="2">Harm_GR_Male_#8</strain>
        <tissue evidence="2">Whole organism</tissue>
    </source>
</reference>
<evidence type="ECO:0000256" key="1">
    <source>
        <dbReference type="SAM" id="Phobius"/>
    </source>
</evidence>
<dbReference type="AlphaFoldDB" id="A0A2W1BQ07"/>
<dbReference type="Proteomes" id="UP000249218">
    <property type="component" value="Unassembled WGS sequence"/>
</dbReference>
<evidence type="ECO:0000313" key="3">
    <source>
        <dbReference type="Proteomes" id="UP000249218"/>
    </source>
</evidence>
<organism evidence="2 3">
    <name type="scientific">Helicoverpa armigera</name>
    <name type="common">Cotton bollworm</name>
    <name type="synonym">Heliothis armigera</name>
    <dbReference type="NCBI Taxonomy" id="29058"/>
    <lineage>
        <taxon>Eukaryota</taxon>
        <taxon>Metazoa</taxon>
        <taxon>Ecdysozoa</taxon>
        <taxon>Arthropoda</taxon>
        <taxon>Hexapoda</taxon>
        <taxon>Insecta</taxon>
        <taxon>Pterygota</taxon>
        <taxon>Neoptera</taxon>
        <taxon>Endopterygota</taxon>
        <taxon>Lepidoptera</taxon>
        <taxon>Glossata</taxon>
        <taxon>Ditrysia</taxon>
        <taxon>Noctuoidea</taxon>
        <taxon>Noctuidae</taxon>
        <taxon>Heliothinae</taxon>
        <taxon>Helicoverpa</taxon>
    </lineage>
</organism>
<feature type="transmembrane region" description="Helical" evidence="1">
    <location>
        <begin position="54"/>
        <end position="76"/>
    </location>
</feature>
<evidence type="ECO:0000313" key="2">
    <source>
        <dbReference type="EMBL" id="PZC77058.1"/>
    </source>
</evidence>
<feature type="transmembrane region" description="Helical" evidence="1">
    <location>
        <begin position="88"/>
        <end position="109"/>
    </location>
</feature>
<feature type="transmembrane region" description="Helical" evidence="1">
    <location>
        <begin position="176"/>
        <end position="199"/>
    </location>
</feature>
<gene>
    <name evidence="2" type="primary">HaOG200707</name>
    <name evidence="2" type="ORF">B5X24_HaOG200707</name>
</gene>
<sequence length="254" mass="29964">MFPCFKHEGQSDPSSEDVVHEDLQSVLKPLNLMQAPFFLSKYTIRNNCIKPNSIIYNLMAVISMLIFRIVNVYKIVVFPFVTKVNSSVTLFLYVSQILDTVFYTVGFVLNNYLNIVYSRINIGLVLKLQFVHRVLNINRRNLKSLIIYNWIFVVSLYSYFIFIGIFSWITYPFITLYSYILVVSALSFDMNIVYALRLIKLLTQLLRFWLMEIQELRNLGVCRSDESYWMKMFDVFKNIVEAYKTIQDLFSLTV</sequence>
<keyword evidence="1" id="KW-1133">Transmembrane helix</keyword>
<dbReference type="OrthoDB" id="7490805at2759"/>
<name>A0A2W1BQ07_HELAM</name>